<feature type="binding site" description="axial binding residue" evidence="12">
    <location>
        <position position="324"/>
    </location>
    <ligand>
        <name>heme c</name>
        <dbReference type="ChEBI" id="CHEBI:61717"/>
        <label>3</label>
    </ligand>
    <ligandPart>
        <name>Fe</name>
        <dbReference type="ChEBI" id="CHEBI:18248"/>
    </ligandPart>
</feature>
<keyword evidence="7" id="KW-0677">Repeat</keyword>
<name>A0A2D0ACP0_PSENT</name>
<keyword evidence="2" id="KW-0813">Transport</keyword>
<evidence type="ECO:0000256" key="1">
    <source>
        <dbReference type="ARBA" id="ARBA00004236"/>
    </source>
</evidence>
<evidence type="ECO:0000256" key="3">
    <source>
        <dbReference type="ARBA" id="ARBA00022475"/>
    </source>
</evidence>
<feature type="chain" id="PRO_5012180751" evidence="13">
    <location>
        <begin position="22"/>
        <end position="416"/>
    </location>
</feature>
<feature type="domain" description="Cytochrome c" evidence="14">
    <location>
        <begin position="173"/>
        <end position="286"/>
    </location>
</feature>
<comment type="caution">
    <text evidence="15">The sequence shown here is derived from an EMBL/GenBank/DDBJ whole genome shotgun (WGS) entry which is preliminary data.</text>
</comment>
<keyword evidence="8" id="KW-0249">Electron transport</keyword>
<dbReference type="InterPro" id="IPR008168">
    <property type="entry name" value="Cyt_C_IC"/>
</dbReference>
<sequence length="416" mass="44171">MKTVLLSLALLLAMESVQADAAQDLDAAIARGRYLARLGDCAACHTADAKRPFAGGLALQSPLGAMYSTNITPDTRNGIGSYTLEQFGDALRKGIAADGRHLYPAMPYPSFSRLTDQDVGDLYAYFKHGVQADPTENQASAIPWPLNMRWPLGIWNALFTDAKPYQPVAAQTPEWNRGAYLVQGLGHCGTCHTPRGIAFQEKALDQTGAAYLSGAKLAGWFAADLAGATDSSLQGWSEADLVEFLKAGRNTHTAAFGPMGEAVAHSTQYFNDADLKAVAVYLKSLSAGREVAAVGSDSTTVKLVEGKPASLGEELYLDNCAACHRSDGRGYRSTFPRLAGNSAVLGASADSLIRIILNGSSVPVTQSAPTGLSMPAFGWRLDDAQVAELASFLRSAWGYQAAPVRAEEVAHLRALK</sequence>
<evidence type="ECO:0000256" key="11">
    <source>
        <dbReference type="PIRSR" id="PIRSR000018-50"/>
    </source>
</evidence>
<evidence type="ECO:0000313" key="16">
    <source>
        <dbReference type="Proteomes" id="UP000198145"/>
    </source>
</evidence>
<dbReference type="Pfam" id="PF00034">
    <property type="entry name" value="Cytochrom_C"/>
    <property type="match status" value="3"/>
</dbReference>
<feature type="signal peptide" evidence="13">
    <location>
        <begin position="1"/>
        <end position="21"/>
    </location>
</feature>
<feature type="binding site" description="covalent" evidence="11">
    <location>
        <position position="323"/>
    </location>
    <ligand>
        <name>heme c</name>
        <dbReference type="ChEBI" id="CHEBI:61717"/>
        <label>3</label>
    </ligand>
</feature>
<feature type="domain" description="Cytochrome c" evidence="14">
    <location>
        <begin position="307"/>
        <end position="397"/>
    </location>
</feature>
<protein>
    <submittedName>
        <fullName evidence="15">Alcohol dehydrogenase</fullName>
    </submittedName>
</protein>
<keyword evidence="6 13" id="KW-0732">Signal</keyword>
<evidence type="ECO:0000256" key="6">
    <source>
        <dbReference type="ARBA" id="ARBA00022729"/>
    </source>
</evidence>
<keyword evidence="9 12" id="KW-0408">Iron</keyword>
<feature type="binding site" description="covalent" evidence="11">
    <location>
        <position position="41"/>
    </location>
    <ligand>
        <name>heme c</name>
        <dbReference type="ChEBI" id="CHEBI:61717"/>
        <label>1</label>
    </ligand>
</feature>
<dbReference type="GO" id="GO:0005886">
    <property type="term" value="C:plasma membrane"/>
    <property type="evidence" value="ECO:0007669"/>
    <property type="project" value="UniProtKB-SubCell"/>
</dbReference>
<evidence type="ECO:0000256" key="5">
    <source>
        <dbReference type="ARBA" id="ARBA00022723"/>
    </source>
</evidence>
<feature type="binding site" description="covalent" evidence="11">
    <location>
        <position position="44"/>
    </location>
    <ligand>
        <name>heme c</name>
        <dbReference type="ChEBI" id="CHEBI:61717"/>
        <label>1</label>
    </ligand>
</feature>
<feature type="binding site" description="covalent" evidence="11">
    <location>
        <position position="320"/>
    </location>
    <ligand>
        <name>heme c</name>
        <dbReference type="ChEBI" id="CHEBI:61717"/>
        <label>3</label>
    </ligand>
</feature>
<evidence type="ECO:0000256" key="2">
    <source>
        <dbReference type="ARBA" id="ARBA00022448"/>
    </source>
</evidence>
<evidence type="ECO:0000256" key="7">
    <source>
        <dbReference type="ARBA" id="ARBA00022737"/>
    </source>
</evidence>
<dbReference type="InterPro" id="IPR009056">
    <property type="entry name" value="Cyt_c-like_dom"/>
</dbReference>
<accession>A0A2D0ACP0</accession>
<dbReference type="PIRSF" id="PIRSF000018">
    <property type="entry name" value="Mb_ADH_cyt_c"/>
    <property type="match status" value="1"/>
</dbReference>
<dbReference type="RefSeq" id="WP_088419325.1">
    <property type="nucleotide sequence ID" value="NZ_NJBA01000006.1"/>
</dbReference>
<dbReference type="EMBL" id="NJBA01000006">
    <property type="protein sequence ID" value="OWP49413.1"/>
    <property type="molecule type" value="Genomic_DNA"/>
</dbReference>
<evidence type="ECO:0000256" key="8">
    <source>
        <dbReference type="ARBA" id="ARBA00022982"/>
    </source>
</evidence>
<dbReference type="GO" id="GO:0016614">
    <property type="term" value="F:oxidoreductase activity, acting on CH-OH group of donors"/>
    <property type="evidence" value="ECO:0007669"/>
    <property type="project" value="InterPro"/>
</dbReference>
<dbReference type="SUPFAM" id="SSF46626">
    <property type="entry name" value="Cytochrome c"/>
    <property type="match status" value="3"/>
</dbReference>
<feature type="binding site" description="axial binding residue" evidence="12">
    <location>
        <position position="45"/>
    </location>
    <ligand>
        <name>heme c</name>
        <dbReference type="ChEBI" id="CHEBI:61717"/>
        <label>1</label>
    </ligand>
    <ligandPart>
        <name>Fe</name>
        <dbReference type="ChEBI" id="CHEBI:18248"/>
    </ligandPart>
</feature>
<dbReference type="GO" id="GO:0020037">
    <property type="term" value="F:heme binding"/>
    <property type="evidence" value="ECO:0007669"/>
    <property type="project" value="InterPro"/>
</dbReference>
<evidence type="ECO:0000256" key="13">
    <source>
        <dbReference type="SAM" id="SignalP"/>
    </source>
</evidence>
<comment type="cofactor">
    <cofactor evidence="11">
        <name>heme c</name>
        <dbReference type="ChEBI" id="CHEBI:61717"/>
    </cofactor>
    <text evidence="11">Binds 3 heme c groups covalently per subunit.</text>
</comment>
<dbReference type="Gene3D" id="1.10.760.10">
    <property type="entry name" value="Cytochrome c-like domain"/>
    <property type="match status" value="3"/>
</dbReference>
<evidence type="ECO:0000256" key="12">
    <source>
        <dbReference type="PIRSR" id="PIRSR000018-51"/>
    </source>
</evidence>
<proteinExistence type="predicted"/>
<dbReference type="GO" id="GO:0009055">
    <property type="term" value="F:electron transfer activity"/>
    <property type="evidence" value="ECO:0007669"/>
    <property type="project" value="InterPro"/>
</dbReference>
<feature type="binding site" description="covalent" evidence="11">
    <location>
        <position position="188"/>
    </location>
    <ligand>
        <name>heme c</name>
        <dbReference type="ChEBI" id="CHEBI:61717"/>
        <label>2</label>
    </ligand>
</feature>
<organism evidence="15 16">
    <name type="scientific">Pseudomonas nitroreducens</name>
    <dbReference type="NCBI Taxonomy" id="46680"/>
    <lineage>
        <taxon>Bacteria</taxon>
        <taxon>Pseudomonadati</taxon>
        <taxon>Pseudomonadota</taxon>
        <taxon>Gammaproteobacteria</taxon>
        <taxon>Pseudomonadales</taxon>
        <taxon>Pseudomonadaceae</taxon>
        <taxon>Pseudomonas</taxon>
    </lineage>
</organism>
<dbReference type="PROSITE" id="PS51007">
    <property type="entry name" value="CYTC"/>
    <property type="match status" value="3"/>
</dbReference>
<dbReference type="PRINTS" id="PR00605">
    <property type="entry name" value="CYTCHROMECIC"/>
</dbReference>
<keyword evidence="3" id="KW-1003">Cell membrane</keyword>
<evidence type="ECO:0000256" key="4">
    <source>
        <dbReference type="ARBA" id="ARBA00022617"/>
    </source>
</evidence>
<dbReference type="PANTHER" id="PTHR35008">
    <property type="entry name" value="BLL4482 PROTEIN-RELATED"/>
    <property type="match status" value="1"/>
</dbReference>
<dbReference type="InterPro" id="IPR014353">
    <property type="entry name" value="Membr-bd_ADH_cyt_c"/>
</dbReference>
<dbReference type="PANTHER" id="PTHR35008:SF8">
    <property type="entry name" value="ALCOHOL DEHYDROGENASE CYTOCHROME C SUBUNIT"/>
    <property type="match status" value="1"/>
</dbReference>
<dbReference type="Proteomes" id="UP000198145">
    <property type="component" value="Unassembled WGS sequence"/>
</dbReference>
<dbReference type="InterPro" id="IPR036909">
    <property type="entry name" value="Cyt_c-like_dom_sf"/>
</dbReference>
<keyword evidence="4 11" id="KW-0349">Heme</keyword>
<comment type="subcellular location">
    <subcellularLocation>
        <location evidence="1">Cell membrane</location>
    </subcellularLocation>
</comment>
<dbReference type="GO" id="GO:0005506">
    <property type="term" value="F:iron ion binding"/>
    <property type="evidence" value="ECO:0007669"/>
    <property type="project" value="InterPro"/>
</dbReference>
<dbReference type="AlphaFoldDB" id="A0A2D0ACP0"/>
<evidence type="ECO:0000313" key="15">
    <source>
        <dbReference type="EMBL" id="OWP49413.1"/>
    </source>
</evidence>
<reference evidence="15 16" key="1">
    <citation type="submission" date="2017-06" db="EMBL/GenBank/DDBJ databases">
        <title>Draft genome of Pseudomonas nitroreducens DF05.</title>
        <authorList>
            <person name="Iyer R."/>
        </authorList>
    </citation>
    <scope>NUCLEOTIDE SEQUENCE [LARGE SCALE GENOMIC DNA]</scope>
    <source>
        <strain evidence="15 16">DF05</strain>
    </source>
</reference>
<gene>
    <name evidence="15" type="ORF">CEG18_17765</name>
</gene>
<evidence type="ECO:0000256" key="10">
    <source>
        <dbReference type="ARBA" id="ARBA00023136"/>
    </source>
</evidence>
<feature type="binding site" description="covalent" evidence="11">
    <location>
        <position position="191"/>
    </location>
    <ligand>
        <name>heme c</name>
        <dbReference type="ChEBI" id="CHEBI:61717"/>
        <label>2</label>
    </ligand>
</feature>
<evidence type="ECO:0000256" key="9">
    <source>
        <dbReference type="ARBA" id="ARBA00023004"/>
    </source>
</evidence>
<feature type="binding site" description="axial binding residue" evidence="12">
    <location>
        <position position="192"/>
    </location>
    <ligand>
        <name>heme c</name>
        <dbReference type="ChEBI" id="CHEBI:61717"/>
        <label>2</label>
    </ligand>
    <ligandPart>
        <name>Fe</name>
        <dbReference type="ChEBI" id="CHEBI:18248"/>
    </ligandPart>
</feature>
<keyword evidence="10" id="KW-0472">Membrane</keyword>
<evidence type="ECO:0000259" key="14">
    <source>
        <dbReference type="PROSITE" id="PS51007"/>
    </source>
</evidence>
<feature type="domain" description="Cytochrome c" evidence="14">
    <location>
        <begin position="27"/>
        <end position="130"/>
    </location>
</feature>
<dbReference type="InterPro" id="IPR051459">
    <property type="entry name" value="Cytochrome_c-type_DH"/>
</dbReference>
<keyword evidence="5 12" id="KW-0479">Metal-binding</keyword>